<comment type="caution">
    <text evidence="2">The sequence shown here is derived from an EMBL/GenBank/DDBJ whole genome shotgun (WGS) entry which is preliminary data.</text>
</comment>
<proteinExistence type="predicted"/>
<feature type="region of interest" description="Disordered" evidence="1">
    <location>
        <begin position="13"/>
        <end position="37"/>
    </location>
</feature>
<evidence type="ECO:0000313" key="2">
    <source>
        <dbReference type="EMBL" id="CAG2068305.1"/>
    </source>
</evidence>
<dbReference type="EMBL" id="CAJPIN010086342">
    <property type="protein sequence ID" value="CAG2068305.1"/>
    <property type="molecule type" value="Genomic_DNA"/>
</dbReference>
<name>A0ABN7PQ46_TIMPD</name>
<gene>
    <name evidence="2" type="ORF">TPAB3V08_LOCUS15248</name>
</gene>
<accession>A0ABN7PQ46</accession>
<organism evidence="2 3">
    <name type="scientific">Timema podura</name>
    <name type="common">Walking stick</name>
    <dbReference type="NCBI Taxonomy" id="61482"/>
    <lineage>
        <taxon>Eukaryota</taxon>
        <taxon>Metazoa</taxon>
        <taxon>Ecdysozoa</taxon>
        <taxon>Arthropoda</taxon>
        <taxon>Hexapoda</taxon>
        <taxon>Insecta</taxon>
        <taxon>Pterygota</taxon>
        <taxon>Neoptera</taxon>
        <taxon>Polyneoptera</taxon>
        <taxon>Phasmatodea</taxon>
        <taxon>Timematodea</taxon>
        <taxon>Timematoidea</taxon>
        <taxon>Timematidae</taxon>
        <taxon>Timema</taxon>
    </lineage>
</organism>
<protein>
    <submittedName>
        <fullName evidence="2">Uncharacterized protein</fullName>
    </submittedName>
</protein>
<dbReference type="Proteomes" id="UP001153148">
    <property type="component" value="Unassembled WGS sequence"/>
</dbReference>
<evidence type="ECO:0000313" key="3">
    <source>
        <dbReference type="Proteomes" id="UP001153148"/>
    </source>
</evidence>
<keyword evidence="3" id="KW-1185">Reference proteome</keyword>
<sequence>MTFCLAQLQQPTKSKVPGTKMGKEKTSGTGLFIPIQK</sequence>
<reference evidence="2" key="1">
    <citation type="submission" date="2021-03" db="EMBL/GenBank/DDBJ databases">
        <authorList>
            <person name="Tran Van P."/>
        </authorList>
    </citation>
    <scope>NUCLEOTIDE SEQUENCE</scope>
</reference>
<evidence type="ECO:0000256" key="1">
    <source>
        <dbReference type="SAM" id="MobiDB-lite"/>
    </source>
</evidence>